<proteinExistence type="predicted"/>
<dbReference type="RefSeq" id="WP_161092464.1">
    <property type="nucleotide sequence ID" value="NZ_WWCV01000063.1"/>
</dbReference>
<protein>
    <submittedName>
        <fullName evidence="1">Uncharacterized protein</fullName>
    </submittedName>
</protein>
<accession>A0A845HL81</accession>
<name>A0A845HL81_9BURK</name>
<dbReference type="EMBL" id="WWCV01000063">
    <property type="protein sequence ID" value="MYN20102.1"/>
    <property type="molecule type" value="Genomic_DNA"/>
</dbReference>
<keyword evidence="2" id="KW-1185">Reference proteome</keyword>
<dbReference type="AlphaFoldDB" id="A0A845HL81"/>
<sequence>MLNKILGVLESARRDFGSPEQALITDALGGLDLIGKQLASRAADFVANGGDPAVLAELARSHGAAGIPLGRPGRLGHAQRLAGAFAAHHGRQGTRRPPAHDG</sequence>
<gene>
    <name evidence="1" type="ORF">GTP81_25500</name>
</gene>
<reference evidence="1 2" key="1">
    <citation type="submission" date="2019-12" db="EMBL/GenBank/DDBJ databases">
        <title>Novel species isolated from a subtropical stream in China.</title>
        <authorList>
            <person name="Lu H."/>
        </authorList>
    </citation>
    <scope>NUCLEOTIDE SEQUENCE [LARGE SCALE GENOMIC DNA]</scope>
    <source>
        <strain evidence="1 2">FT107W</strain>
    </source>
</reference>
<dbReference type="Proteomes" id="UP000484875">
    <property type="component" value="Unassembled WGS sequence"/>
</dbReference>
<evidence type="ECO:0000313" key="2">
    <source>
        <dbReference type="Proteomes" id="UP000484875"/>
    </source>
</evidence>
<organism evidence="1 2">
    <name type="scientific">Duganella vulcania</name>
    <dbReference type="NCBI Taxonomy" id="2692166"/>
    <lineage>
        <taxon>Bacteria</taxon>
        <taxon>Pseudomonadati</taxon>
        <taxon>Pseudomonadota</taxon>
        <taxon>Betaproteobacteria</taxon>
        <taxon>Burkholderiales</taxon>
        <taxon>Oxalobacteraceae</taxon>
        <taxon>Telluria group</taxon>
        <taxon>Duganella</taxon>
    </lineage>
</organism>
<comment type="caution">
    <text evidence="1">The sequence shown here is derived from an EMBL/GenBank/DDBJ whole genome shotgun (WGS) entry which is preliminary data.</text>
</comment>
<evidence type="ECO:0000313" key="1">
    <source>
        <dbReference type="EMBL" id="MYN20102.1"/>
    </source>
</evidence>